<accession>A0ABD3H706</accession>
<comment type="caution">
    <text evidence="3">The sequence shown here is derived from an EMBL/GenBank/DDBJ whole genome shotgun (WGS) entry which is preliminary data.</text>
</comment>
<dbReference type="Proteomes" id="UP001633002">
    <property type="component" value="Unassembled WGS sequence"/>
</dbReference>
<evidence type="ECO:0000256" key="2">
    <source>
        <dbReference type="SAM" id="MobiDB-lite"/>
    </source>
</evidence>
<evidence type="ECO:0000256" key="1">
    <source>
        <dbReference type="SAM" id="Coils"/>
    </source>
</evidence>
<dbReference type="AlphaFoldDB" id="A0ABD3H706"/>
<organism evidence="3 4">
    <name type="scientific">Riccia sorocarpa</name>
    <dbReference type="NCBI Taxonomy" id="122646"/>
    <lineage>
        <taxon>Eukaryota</taxon>
        <taxon>Viridiplantae</taxon>
        <taxon>Streptophyta</taxon>
        <taxon>Embryophyta</taxon>
        <taxon>Marchantiophyta</taxon>
        <taxon>Marchantiopsida</taxon>
        <taxon>Marchantiidae</taxon>
        <taxon>Marchantiales</taxon>
        <taxon>Ricciaceae</taxon>
        <taxon>Riccia</taxon>
    </lineage>
</organism>
<reference evidence="3 4" key="1">
    <citation type="submission" date="2024-09" db="EMBL/GenBank/DDBJ databases">
        <title>Chromosome-scale assembly of Riccia sorocarpa.</title>
        <authorList>
            <person name="Paukszto L."/>
        </authorList>
    </citation>
    <scope>NUCLEOTIDE SEQUENCE [LARGE SCALE GENOMIC DNA]</scope>
    <source>
        <strain evidence="3">LP-2024</strain>
        <tissue evidence="3">Aerial parts of the thallus</tissue>
    </source>
</reference>
<name>A0ABD3H706_9MARC</name>
<evidence type="ECO:0000313" key="3">
    <source>
        <dbReference type="EMBL" id="KAL3686060.1"/>
    </source>
</evidence>
<keyword evidence="4" id="KW-1185">Reference proteome</keyword>
<dbReference type="EMBL" id="JBJQOH010000006">
    <property type="protein sequence ID" value="KAL3686060.1"/>
    <property type="molecule type" value="Genomic_DNA"/>
</dbReference>
<proteinExistence type="predicted"/>
<keyword evidence="1" id="KW-0175">Coiled coil</keyword>
<feature type="region of interest" description="Disordered" evidence="2">
    <location>
        <begin position="291"/>
        <end position="310"/>
    </location>
</feature>
<gene>
    <name evidence="3" type="ORF">R1sor_004082</name>
</gene>
<protein>
    <submittedName>
        <fullName evidence="3">Uncharacterized protein</fullName>
    </submittedName>
</protein>
<evidence type="ECO:0000313" key="4">
    <source>
        <dbReference type="Proteomes" id="UP001633002"/>
    </source>
</evidence>
<feature type="coiled-coil region" evidence="1">
    <location>
        <begin position="241"/>
        <end position="268"/>
    </location>
</feature>
<sequence length="310" mass="36177">MLTWAPDQGPHPNVASPKFLLAVMTATQIVDSQEGKTLLNLFRKTKIRRTTELTDRRGNAISLRQHCIAKNFNISEQEDVVLNKMETLLPHEDAGDIQWNEAKGWRWTGINHSAPTAWEISTAQWRALLHEDKDETTDLNRKWDTQDTTEKWNQRWTQLCGGGTTLRTKIRFWRKRWLSWLIFQEEERTTSYATGEPLLDVVDKALAEHRSNLAILLLLLTTWRVNWSERNDLQFQDKNRYRGLTTILNEIKEEVDALKNTNNVSDKRADNLVMAERTISHWTNETRRWLAGERVKQPEPIEPSSTPPEN</sequence>